<accession>A0ABV9W2A9</accession>
<feature type="compositionally biased region" description="Basic and acidic residues" evidence="1">
    <location>
        <begin position="49"/>
        <end position="64"/>
    </location>
</feature>
<organism evidence="2 3">
    <name type="scientific">Dactylosporangium cerinum</name>
    <dbReference type="NCBI Taxonomy" id="1434730"/>
    <lineage>
        <taxon>Bacteria</taxon>
        <taxon>Bacillati</taxon>
        <taxon>Actinomycetota</taxon>
        <taxon>Actinomycetes</taxon>
        <taxon>Micromonosporales</taxon>
        <taxon>Micromonosporaceae</taxon>
        <taxon>Dactylosporangium</taxon>
    </lineage>
</organism>
<keyword evidence="3" id="KW-1185">Reference proteome</keyword>
<gene>
    <name evidence="2" type="ORF">ACFPIJ_29570</name>
</gene>
<comment type="caution">
    <text evidence="2">The sequence shown here is derived from an EMBL/GenBank/DDBJ whole genome shotgun (WGS) entry which is preliminary data.</text>
</comment>
<evidence type="ECO:0000256" key="1">
    <source>
        <dbReference type="SAM" id="MobiDB-lite"/>
    </source>
</evidence>
<feature type="region of interest" description="Disordered" evidence="1">
    <location>
        <begin position="1"/>
        <end position="221"/>
    </location>
</feature>
<evidence type="ECO:0000313" key="2">
    <source>
        <dbReference type="EMBL" id="MFC5001970.1"/>
    </source>
</evidence>
<evidence type="ECO:0000313" key="3">
    <source>
        <dbReference type="Proteomes" id="UP001595912"/>
    </source>
</evidence>
<sequence length="221" mass="22614">MQDAACKRTDGERRGPGEVEQAGDGALVGCLDRQGGAGEQSGEDEADDRADGEQRRDRRVRALPDGDLGSNESDADDDEEQAGVPGGSVGGDVEEVMAAAIRGWIGQGERHRRRQCEGDGPDDPDRGEDVGDAVEDADGGSVEQPEAGGDAEQGHPGGSLPRGGAVGHGGLSSRPAGGGGEEFTDGPGRQERGEQHGAGQRAGEAEVGDGRSDLDDQLTNH</sequence>
<feature type="compositionally biased region" description="Gly residues" evidence="1">
    <location>
        <begin position="155"/>
        <end position="181"/>
    </location>
</feature>
<protein>
    <submittedName>
        <fullName evidence="2">Uncharacterized protein</fullName>
    </submittedName>
</protein>
<reference evidence="3" key="1">
    <citation type="journal article" date="2019" name="Int. J. Syst. Evol. Microbiol.">
        <title>The Global Catalogue of Microorganisms (GCM) 10K type strain sequencing project: providing services to taxonomists for standard genome sequencing and annotation.</title>
        <authorList>
            <consortium name="The Broad Institute Genomics Platform"/>
            <consortium name="The Broad Institute Genome Sequencing Center for Infectious Disease"/>
            <person name="Wu L."/>
            <person name="Ma J."/>
        </authorList>
    </citation>
    <scope>NUCLEOTIDE SEQUENCE [LARGE SCALE GENOMIC DNA]</scope>
    <source>
        <strain evidence="3">CGMCC 4.7152</strain>
    </source>
</reference>
<feature type="compositionally biased region" description="Basic and acidic residues" evidence="1">
    <location>
        <begin position="1"/>
        <end position="17"/>
    </location>
</feature>
<dbReference type="RefSeq" id="WP_380119615.1">
    <property type="nucleotide sequence ID" value="NZ_JBHSIU010000041.1"/>
</dbReference>
<dbReference type="Proteomes" id="UP001595912">
    <property type="component" value="Unassembled WGS sequence"/>
</dbReference>
<proteinExistence type="predicted"/>
<name>A0ABV9W2A9_9ACTN</name>
<dbReference type="EMBL" id="JBHSIU010000041">
    <property type="protein sequence ID" value="MFC5001970.1"/>
    <property type="molecule type" value="Genomic_DNA"/>
</dbReference>